<proteinExistence type="predicted"/>
<dbReference type="RefSeq" id="WP_272740999.1">
    <property type="nucleotide sequence ID" value="NZ_JAQQKW010000004.1"/>
</dbReference>
<evidence type="ECO:0000313" key="2">
    <source>
        <dbReference type="EMBL" id="MDC7694283.1"/>
    </source>
</evidence>
<name>A0ABT5IDP2_9CAUL</name>
<gene>
    <name evidence="2" type="ORF">PQU94_08320</name>
</gene>
<evidence type="ECO:0000256" key="1">
    <source>
        <dbReference type="SAM" id="MobiDB-lite"/>
    </source>
</evidence>
<dbReference type="Proteomes" id="UP001216595">
    <property type="component" value="Unassembled WGS sequence"/>
</dbReference>
<protein>
    <submittedName>
        <fullName evidence="2">Uncharacterized protein</fullName>
    </submittedName>
</protein>
<reference evidence="2 3" key="1">
    <citation type="submission" date="2023-01" db="EMBL/GenBank/DDBJ databases">
        <title>Novel species of the genus Asticcacaulis isolated from rivers.</title>
        <authorList>
            <person name="Lu H."/>
        </authorList>
    </citation>
    <scope>NUCLEOTIDE SEQUENCE [LARGE SCALE GENOMIC DNA]</scope>
    <source>
        <strain evidence="2 3">DXS10W</strain>
    </source>
</reference>
<keyword evidence="3" id="KW-1185">Reference proteome</keyword>
<sequence length="154" mass="17450">MDYQFYQDRQTCLLLIDEVGIEVPIRRSVCTALKLQTQAGVDFKLKDPFETISQIVLASLDSKFVPPSEAQVNYVCVIARALNIPVTPDTVSTKASCHNFISAYVDDFRRRFEQPDSVASKPKKKRRTASKNSRAREANLIEIATERNQSIPRD</sequence>
<organism evidence="2 3">
    <name type="scientific">Asticcacaulis currens</name>
    <dbReference type="NCBI Taxonomy" id="2984210"/>
    <lineage>
        <taxon>Bacteria</taxon>
        <taxon>Pseudomonadati</taxon>
        <taxon>Pseudomonadota</taxon>
        <taxon>Alphaproteobacteria</taxon>
        <taxon>Caulobacterales</taxon>
        <taxon>Caulobacteraceae</taxon>
        <taxon>Asticcacaulis</taxon>
    </lineage>
</organism>
<accession>A0ABT5IDP2</accession>
<dbReference type="EMBL" id="JAQQKW010000004">
    <property type="protein sequence ID" value="MDC7694283.1"/>
    <property type="molecule type" value="Genomic_DNA"/>
</dbReference>
<comment type="caution">
    <text evidence="2">The sequence shown here is derived from an EMBL/GenBank/DDBJ whole genome shotgun (WGS) entry which is preliminary data.</text>
</comment>
<evidence type="ECO:0000313" key="3">
    <source>
        <dbReference type="Proteomes" id="UP001216595"/>
    </source>
</evidence>
<feature type="region of interest" description="Disordered" evidence="1">
    <location>
        <begin position="115"/>
        <end position="154"/>
    </location>
</feature>